<sequence>MMKAASITSHNIFVFNPRLHQNPRSVKMKNNEGVGVYLPAASVYENFKAERSVDNWFRMTQTSSFSRYAYNEYSDENSDRDNDTSLLRQTASTSMPTSTHDNVDEWKWKLSMFLRNGDEHELVSRERKDRRDFDHLSAMATRMGLFSRQYAKVVVFSKTPLPNYRSDLDEKRPLREVSIPPVLQREVDYLLDQFLARKRKSGDNTPRTAFARSNSNGCFITEEGFFDQDSRTSLNIATEKILYRKSLQLASRQCSWQESSEGKKMQEFRQNLPAYKEKETLLAAIAQNQVFVISLFAMKLM</sequence>
<comment type="caution">
    <text evidence="1">The sequence shown here is derived from an EMBL/GenBank/DDBJ whole genome shotgun (WGS) entry which is preliminary data.</text>
</comment>
<accession>A0A0K9P7Q9</accession>
<name>A0A0K9P7Q9_ZOSMR</name>
<evidence type="ECO:0000313" key="1">
    <source>
        <dbReference type="EMBL" id="KMZ64272.1"/>
    </source>
</evidence>
<dbReference type="AlphaFoldDB" id="A0A0K9P7Q9"/>
<gene>
    <name evidence="1" type="ORF">ZOSMA_379G00120</name>
</gene>
<reference evidence="2" key="1">
    <citation type="journal article" date="2016" name="Nature">
        <title>The genome of the seagrass Zostera marina reveals angiosperm adaptation to the sea.</title>
        <authorList>
            <person name="Olsen J.L."/>
            <person name="Rouze P."/>
            <person name="Verhelst B."/>
            <person name="Lin Y.-C."/>
            <person name="Bayer T."/>
            <person name="Collen J."/>
            <person name="Dattolo E."/>
            <person name="De Paoli E."/>
            <person name="Dittami S."/>
            <person name="Maumus F."/>
            <person name="Michel G."/>
            <person name="Kersting A."/>
            <person name="Lauritano C."/>
            <person name="Lohaus R."/>
            <person name="Toepel M."/>
            <person name="Tonon T."/>
            <person name="Vanneste K."/>
            <person name="Amirebrahimi M."/>
            <person name="Brakel J."/>
            <person name="Bostroem C."/>
            <person name="Chovatia M."/>
            <person name="Grimwood J."/>
            <person name="Jenkins J.W."/>
            <person name="Jueterbock A."/>
            <person name="Mraz A."/>
            <person name="Stam W.T."/>
            <person name="Tice H."/>
            <person name="Bornberg-Bauer E."/>
            <person name="Green P.J."/>
            <person name="Pearson G.A."/>
            <person name="Procaccini G."/>
            <person name="Duarte C.M."/>
            <person name="Schmutz J."/>
            <person name="Reusch T.B.H."/>
            <person name="Van de Peer Y."/>
        </authorList>
    </citation>
    <scope>NUCLEOTIDE SEQUENCE [LARGE SCALE GENOMIC DNA]</scope>
    <source>
        <strain evidence="2">cv. Finnish</strain>
    </source>
</reference>
<evidence type="ECO:0000313" key="2">
    <source>
        <dbReference type="Proteomes" id="UP000036987"/>
    </source>
</evidence>
<dbReference type="Proteomes" id="UP000036987">
    <property type="component" value="Unassembled WGS sequence"/>
</dbReference>
<proteinExistence type="predicted"/>
<organism evidence="1 2">
    <name type="scientific">Zostera marina</name>
    <name type="common">Eelgrass</name>
    <dbReference type="NCBI Taxonomy" id="29655"/>
    <lineage>
        <taxon>Eukaryota</taxon>
        <taxon>Viridiplantae</taxon>
        <taxon>Streptophyta</taxon>
        <taxon>Embryophyta</taxon>
        <taxon>Tracheophyta</taxon>
        <taxon>Spermatophyta</taxon>
        <taxon>Magnoliopsida</taxon>
        <taxon>Liliopsida</taxon>
        <taxon>Zosteraceae</taxon>
        <taxon>Zostera</taxon>
    </lineage>
</organism>
<keyword evidence="2" id="KW-1185">Reference proteome</keyword>
<dbReference type="STRING" id="29655.A0A0K9P7Q9"/>
<dbReference type="OrthoDB" id="5600252at2759"/>
<dbReference type="EMBL" id="LFYR01001172">
    <property type="protein sequence ID" value="KMZ64272.1"/>
    <property type="molecule type" value="Genomic_DNA"/>
</dbReference>
<protein>
    <submittedName>
        <fullName evidence="1">Uncharacterized protein</fullName>
    </submittedName>
</protein>
<dbReference type="OMA" id="YAYNEYS"/>